<dbReference type="GO" id="GO:0035539">
    <property type="term" value="F:8-oxo-7,8-dihydrodeoxyguanosine triphosphate pyrophosphatase activity"/>
    <property type="evidence" value="ECO:0007669"/>
    <property type="project" value="UniProtKB-EC"/>
</dbReference>
<dbReference type="GO" id="GO:0044716">
    <property type="term" value="F:8-oxo-GDP phosphatase activity"/>
    <property type="evidence" value="ECO:0007669"/>
    <property type="project" value="TreeGrafter"/>
</dbReference>
<evidence type="ECO:0000256" key="4">
    <source>
        <dbReference type="ARBA" id="ARBA00022705"/>
    </source>
</evidence>
<dbReference type="CDD" id="cd02883">
    <property type="entry name" value="NUDIX_Hydrolase"/>
    <property type="match status" value="1"/>
</dbReference>
<dbReference type="SUPFAM" id="SSF55811">
    <property type="entry name" value="Nudix"/>
    <property type="match status" value="1"/>
</dbReference>
<keyword evidence="9" id="KW-0234">DNA repair</keyword>
<dbReference type="PANTHER" id="PTHR47707">
    <property type="entry name" value="8-OXO-DGTP DIPHOSPHATASE"/>
    <property type="match status" value="1"/>
</dbReference>
<gene>
    <name evidence="13" type="ORF">SD1D_1796</name>
</gene>
<sequence length="135" mass="16038">MKSYNCIIVLNKEKDRILFCKRMKDPYEGLYNFVGGKIEEGEDSLAAAYRELYEETGITDKDIILYPFMDYIWHFQQIRMEVYVGVLKNEVELQREKHPLCWLDFSQDFFDMKLFAGEGNIGHMIEILKMTKLSD</sequence>
<name>A0A0K8J733_9FIRM</name>
<dbReference type="KEGG" id="hsd:SD1D_1796"/>
<dbReference type="InterPro" id="IPR020084">
    <property type="entry name" value="NUDIX_hydrolase_CS"/>
</dbReference>
<dbReference type="GO" id="GO:0008413">
    <property type="term" value="F:8-oxo-7,8-dihydroguanosine triphosphate pyrophosphatase activity"/>
    <property type="evidence" value="ECO:0007669"/>
    <property type="project" value="TreeGrafter"/>
</dbReference>
<dbReference type="GO" id="GO:0006260">
    <property type="term" value="P:DNA replication"/>
    <property type="evidence" value="ECO:0007669"/>
    <property type="project" value="UniProtKB-KW"/>
</dbReference>
<evidence type="ECO:0000256" key="1">
    <source>
        <dbReference type="ARBA" id="ARBA00001946"/>
    </source>
</evidence>
<dbReference type="Proteomes" id="UP000196053">
    <property type="component" value="Chromosome I"/>
</dbReference>
<dbReference type="PANTHER" id="PTHR47707:SF1">
    <property type="entry name" value="NUDIX HYDROLASE FAMILY PROTEIN"/>
    <property type="match status" value="1"/>
</dbReference>
<evidence type="ECO:0000256" key="5">
    <source>
        <dbReference type="ARBA" id="ARBA00022723"/>
    </source>
</evidence>
<evidence type="ECO:0000256" key="7">
    <source>
        <dbReference type="ARBA" id="ARBA00022801"/>
    </source>
</evidence>
<keyword evidence="4" id="KW-0235">DNA replication</keyword>
<dbReference type="PROSITE" id="PS51462">
    <property type="entry name" value="NUDIX"/>
    <property type="match status" value="1"/>
</dbReference>
<dbReference type="EC" id="3.6.1.55" evidence="11"/>
<keyword evidence="7" id="KW-0378">Hydrolase</keyword>
<dbReference type="InterPro" id="IPR015797">
    <property type="entry name" value="NUDIX_hydrolase-like_dom_sf"/>
</dbReference>
<keyword evidence="5" id="KW-0479">Metal-binding</keyword>
<keyword evidence="3" id="KW-0515">Mutator protein</keyword>
<reference evidence="14" key="1">
    <citation type="submission" date="2015-09" db="EMBL/GenBank/DDBJ databases">
        <authorList>
            <person name="Wibberg D."/>
        </authorList>
    </citation>
    <scope>NUCLEOTIDE SEQUENCE [LARGE SCALE GENOMIC DNA]</scope>
    <source>
        <strain evidence="14">SD1D</strain>
    </source>
</reference>
<dbReference type="AlphaFoldDB" id="A0A0K8J733"/>
<comment type="catalytic activity">
    <reaction evidence="10">
        <text>8-oxo-dGTP + H2O = 8-oxo-dGMP + diphosphate + H(+)</text>
        <dbReference type="Rhea" id="RHEA:31575"/>
        <dbReference type="ChEBI" id="CHEBI:15377"/>
        <dbReference type="ChEBI" id="CHEBI:15378"/>
        <dbReference type="ChEBI" id="CHEBI:33019"/>
        <dbReference type="ChEBI" id="CHEBI:63224"/>
        <dbReference type="ChEBI" id="CHEBI:77896"/>
        <dbReference type="EC" id="3.6.1.55"/>
    </reaction>
</comment>
<keyword evidence="8" id="KW-0460">Magnesium</keyword>
<evidence type="ECO:0000256" key="2">
    <source>
        <dbReference type="ARBA" id="ARBA00005582"/>
    </source>
</evidence>
<dbReference type="GO" id="GO:0044715">
    <property type="term" value="F:8-oxo-dGDP phosphatase activity"/>
    <property type="evidence" value="ECO:0007669"/>
    <property type="project" value="TreeGrafter"/>
</dbReference>
<keyword evidence="14" id="KW-1185">Reference proteome</keyword>
<evidence type="ECO:0000313" key="13">
    <source>
        <dbReference type="EMBL" id="CUH93340.1"/>
    </source>
</evidence>
<evidence type="ECO:0000256" key="8">
    <source>
        <dbReference type="ARBA" id="ARBA00022842"/>
    </source>
</evidence>
<keyword evidence="6" id="KW-0227">DNA damage</keyword>
<dbReference type="EMBL" id="LN879430">
    <property type="protein sequence ID" value="CUH93340.1"/>
    <property type="molecule type" value="Genomic_DNA"/>
</dbReference>
<accession>A0A0K8J733</accession>
<dbReference type="Gene3D" id="3.90.79.10">
    <property type="entry name" value="Nucleoside Triphosphate Pyrophosphohydrolase"/>
    <property type="match status" value="1"/>
</dbReference>
<dbReference type="GO" id="GO:0046872">
    <property type="term" value="F:metal ion binding"/>
    <property type="evidence" value="ECO:0007669"/>
    <property type="project" value="UniProtKB-KW"/>
</dbReference>
<evidence type="ECO:0000256" key="6">
    <source>
        <dbReference type="ARBA" id="ARBA00022763"/>
    </source>
</evidence>
<organism evidence="13 14">
    <name type="scientific">Herbinix luporum</name>
    <dbReference type="NCBI Taxonomy" id="1679721"/>
    <lineage>
        <taxon>Bacteria</taxon>
        <taxon>Bacillati</taxon>
        <taxon>Bacillota</taxon>
        <taxon>Clostridia</taxon>
        <taxon>Lachnospirales</taxon>
        <taxon>Lachnospiraceae</taxon>
        <taxon>Herbinix</taxon>
    </lineage>
</organism>
<evidence type="ECO:0000313" key="14">
    <source>
        <dbReference type="Proteomes" id="UP000196053"/>
    </source>
</evidence>
<dbReference type="OrthoDB" id="9803333at2"/>
<comment type="similarity">
    <text evidence="2">Belongs to the Nudix hydrolase family.</text>
</comment>
<evidence type="ECO:0000256" key="3">
    <source>
        <dbReference type="ARBA" id="ARBA00022457"/>
    </source>
</evidence>
<evidence type="ECO:0000259" key="12">
    <source>
        <dbReference type="PROSITE" id="PS51462"/>
    </source>
</evidence>
<feature type="domain" description="Nudix hydrolase" evidence="12">
    <location>
        <begin position="1"/>
        <end position="129"/>
    </location>
</feature>
<evidence type="ECO:0000256" key="10">
    <source>
        <dbReference type="ARBA" id="ARBA00035861"/>
    </source>
</evidence>
<evidence type="ECO:0000256" key="11">
    <source>
        <dbReference type="ARBA" id="ARBA00038905"/>
    </source>
</evidence>
<dbReference type="RefSeq" id="WP_058258596.1">
    <property type="nucleotide sequence ID" value="NZ_DUPS01000011.1"/>
</dbReference>
<proteinExistence type="inferred from homology"/>
<dbReference type="InterPro" id="IPR000086">
    <property type="entry name" value="NUDIX_hydrolase_dom"/>
</dbReference>
<evidence type="ECO:0000256" key="9">
    <source>
        <dbReference type="ARBA" id="ARBA00023204"/>
    </source>
</evidence>
<dbReference type="PROSITE" id="PS00893">
    <property type="entry name" value="NUDIX_BOX"/>
    <property type="match status" value="1"/>
</dbReference>
<protein>
    <recommendedName>
        <fullName evidence="11">8-oxo-dGTP diphosphatase</fullName>
        <ecNumber evidence="11">3.6.1.55</ecNumber>
    </recommendedName>
</protein>
<comment type="cofactor">
    <cofactor evidence="1">
        <name>Mg(2+)</name>
        <dbReference type="ChEBI" id="CHEBI:18420"/>
    </cofactor>
</comment>
<dbReference type="Pfam" id="PF00293">
    <property type="entry name" value="NUDIX"/>
    <property type="match status" value="1"/>
</dbReference>
<dbReference type="InterPro" id="IPR047127">
    <property type="entry name" value="MutT-like"/>
</dbReference>
<dbReference type="GO" id="GO:0006281">
    <property type="term" value="P:DNA repair"/>
    <property type="evidence" value="ECO:0007669"/>
    <property type="project" value="UniProtKB-KW"/>
</dbReference>